<feature type="region of interest" description="Disordered" evidence="12">
    <location>
        <begin position="450"/>
        <end position="485"/>
    </location>
</feature>
<protein>
    <submittedName>
        <fullName evidence="15">Uncharacterized protein</fullName>
    </submittedName>
</protein>
<dbReference type="SUPFAM" id="SSF47807">
    <property type="entry name" value="5' to 3' exonuclease, C-terminal subdomain"/>
    <property type="match status" value="1"/>
</dbReference>
<dbReference type="SMART" id="SM00485">
    <property type="entry name" value="XPGN"/>
    <property type="match status" value="1"/>
</dbReference>
<feature type="region of interest" description="Disordered" evidence="12">
    <location>
        <begin position="372"/>
        <end position="392"/>
    </location>
</feature>
<evidence type="ECO:0000313" key="15">
    <source>
        <dbReference type="EMBL" id="CAF1086862.1"/>
    </source>
</evidence>
<dbReference type="GO" id="GO:0004520">
    <property type="term" value="F:DNA endonuclease activity"/>
    <property type="evidence" value="ECO:0007669"/>
    <property type="project" value="TreeGrafter"/>
</dbReference>
<evidence type="ECO:0000313" key="17">
    <source>
        <dbReference type="EMBL" id="CAF3852398.1"/>
    </source>
</evidence>
<evidence type="ECO:0000256" key="5">
    <source>
        <dbReference type="ARBA" id="ARBA00022723"/>
    </source>
</evidence>
<evidence type="ECO:0000256" key="7">
    <source>
        <dbReference type="ARBA" id="ARBA00022763"/>
    </source>
</evidence>
<evidence type="ECO:0000256" key="3">
    <source>
        <dbReference type="ARBA" id="ARBA00005283"/>
    </source>
</evidence>
<dbReference type="CDD" id="cd09868">
    <property type="entry name" value="PIN_XPG_RAD2"/>
    <property type="match status" value="2"/>
</dbReference>
<name>A0A814N546_9BILA</name>
<dbReference type="PRINTS" id="PR00853">
    <property type="entry name" value="XPGRADSUPER"/>
</dbReference>
<evidence type="ECO:0000313" key="16">
    <source>
        <dbReference type="EMBL" id="CAF1160844.1"/>
    </source>
</evidence>
<dbReference type="Proteomes" id="UP000677228">
    <property type="component" value="Unassembled WGS sequence"/>
</dbReference>
<keyword evidence="10" id="KW-0234">DNA repair</keyword>
<dbReference type="EMBL" id="CAJNOK010012314">
    <property type="protein sequence ID" value="CAF1160844.1"/>
    <property type="molecule type" value="Genomic_DNA"/>
</dbReference>
<dbReference type="GO" id="GO:0003697">
    <property type="term" value="F:single-stranded DNA binding"/>
    <property type="evidence" value="ECO:0007669"/>
    <property type="project" value="InterPro"/>
</dbReference>
<dbReference type="SMART" id="SM00484">
    <property type="entry name" value="XPGI"/>
    <property type="match status" value="1"/>
</dbReference>
<keyword evidence="4" id="KW-0540">Nuclease</keyword>
<evidence type="ECO:0000256" key="9">
    <source>
        <dbReference type="ARBA" id="ARBA00022842"/>
    </source>
</evidence>
<feature type="compositionally biased region" description="Low complexity" evidence="12">
    <location>
        <begin position="467"/>
        <end position="476"/>
    </location>
</feature>
<keyword evidence="19" id="KW-1185">Reference proteome</keyword>
<gene>
    <name evidence="15" type="ORF">GPM918_LOCUS18051</name>
    <name evidence="16" type="ORF">OVA965_LOCUS22086</name>
    <name evidence="17" type="ORF">SRO942_LOCUS18048</name>
    <name evidence="18" type="ORF">TMI583_LOCUS22801</name>
</gene>
<evidence type="ECO:0000256" key="6">
    <source>
        <dbReference type="ARBA" id="ARBA00022759"/>
    </source>
</evidence>
<evidence type="ECO:0000256" key="10">
    <source>
        <dbReference type="ARBA" id="ARBA00023204"/>
    </source>
</evidence>
<dbReference type="Gene3D" id="3.40.50.1010">
    <property type="entry name" value="5'-nuclease"/>
    <property type="match status" value="2"/>
</dbReference>
<dbReference type="InterPro" id="IPR001044">
    <property type="entry name" value="XPG/Rad2_eukaryotes"/>
</dbReference>
<dbReference type="PANTHER" id="PTHR16171">
    <property type="entry name" value="DNA REPAIR PROTEIN COMPLEMENTING XP-G CELLS-RELATED"/>
    <property type="match status" value="1"/>
</dbReference>
<feature type="domain" description="XPG N-terminal" evidence="14">
    <location>
        <begin position="1"/>
        <end position="93"/>
    </location>
</feature>
<dbReference type="GO" id="GO:0046872">
    <property type="term" value="F:metal ion binding"/>
    <property type="evidence" value="ECO:0007669"/>
    <property type="project" value="UniProtKB-KW"/>
</dbReference>
<organism evidence="15 19">
    <name type="scientific">Didymodactylos carnosus</name>
    <dbReference type="NCBI Taxonomy" id="1234261"/>
    <lineage>
        <taxon>Eukaryota</taxon>
        <taxon>Metazoa</taxon>
        <taxon>Spiralia</taxon>
        <taxon>Gnathifera</taxon>
        <taxon>Rotifera</taxon>
        <taxon>Eurotatoria</taxon>
        <taxon>Bdelloidea</taxon>
        <taxon>Philodinida</taxon>
        <taxon>Philodinidae</taxon>
        <taxon>Didymodactylos</taxon>
    </lineage>
</organism>
<dbReference type="InterPro" id="IPR019974">
    <property type="entry name" value="XPG_CS"/>
</dbReference>
<dbReference type="InterPro" id="IPR029060">
    <property type="entry name" value="PIN-like_dom_sf"/>
</dbReference>
<feature type="compositionally biased region" description="Basic and acidic residues" evidence="12">
    <location>
        <begin position="378"/>
        <end position="392"/>
    </location>
</feature>
<dbReference type="Pfam" id="PF00867">
    <property type="entry name" value="XPG_I"/>
    <property type="match status" value="1"/>
</dbReference>
<dbReference type="Proteomes" id="UP000663829">
    <property type="component" value="Unassembled WGS sequence"/>
</dbReference>
<comment type="subcellular location">
    <subcellularLocation>
        <location evidence="2">Nucleus</location>
    </subcellularLocation>
</comment>
<dbReference type="InterPro" id="IPR006086">
    <property type="entry name" value="XPG-I_dom"/>
</dbReference>
<evidence type="ECO:0000256" key="4">
    <source>
        <dbReference type="ARBA" id="ARBA00022722"/>
    </source>
</evidence>
<dbReference type="Proteomes" id="UP000681722">
    <property type="component" value="Unassembled WGS sequence"/>
</dbReference>
<evidence type="ECO:0000256" key="12">
    <source>
        <dbReference type="SAM" id="MobiDB-lite"/>
    </source>
</evidence>
<dbReference type="GO" id="GO:0006289">
    <property type="term" value="P:nucleotide-excision repair"/>
    <property type="evidence" value="ECO:0007669"/>
    <property type="project" value="InterPro"/>
</dbReference>
<keyword evidence="5" id="KW-0479">Metal-binding</keyword>
<dbReference type="PROSITE" id="PS00841">
    <property type="entry name" value="XPG_1"/>
    <property type="match status" value="1"/>
</dbReference>
<evidence type="ECO:0000313" key="19">
    <source>
        <dbReference type="Proteomes" id="UP000663829"/>
    </source>
</evidence>
<dbReference type="InterPro" id="IPR008918">
    <property type="entry name" value="HhH2"/>
</dbReference>
<sequence>MGVHGLWQLLDSTGRPINMKGLEGKILAIDISIWLHQAEKGMQGRKNAYILLLFHRICKLLFLKIRPVFIFDGQPPELKRRILAERRQRQETASTKTKNANKKIMENYIKTLAIQHLKGEDTSKSLPPLRIELDEKDMFELPDTHLRAQIEIDEVDMDTDDIIEKSTKSTRPKHDYHHLFPENKKIDQDVLNSLPSDMQHDILIEYKEHLKRGRHQHHEMPQNSDDFSGYQLNKVLQQNSVTQTMKNWNSTIKRQKFDIPSGSSDKVIHGKLASNENIEYLLIKHGNKIQQDIIVSTTSSQIEQPTVNKITTETDYPSTIKKNSFINNQRSNETDDDYMLALAIEASLKQDNSIVNGISINDNTKSGIKHLSVNQSESSHKNDDDKTLDRTKKPTLDKDDLVIVDDTMMTRINNTYEKLMDNFENSTPIDVTTDDVVLVSNDENNFNVSNEKSTCTSLTSEPPSQKTTITTTVNDSSSDDDENDDDFIEVPPVQLDTDMFETLLTQQIIQNESSDSIDINPTDLFNSEDIEFLNELPSNDSESNQPESEQLDDLQVQLVNDTNEQLKTIREQQRLQATLTDGMHEDVQYMCRLFGIPFLVSPTEAESQAAFLDLTNQIDGVISDDSDVWVFGAKHVYRNFFRQNEMIEYYSDSIINKQLGLNRETMIAVAMIVGSDYTKGIEKAGVMTAIEILKEFHGDCMERLKKFRNWWEEAQMPDYKTKSKSLNRLKSLKLNEDFPNELVYRAYINPNVDHDASKFSWSMPQLELIREFMWNKLRWDRNKVDNELLPVMKRFNTKELQSRIDSYFLQIDGDVAKSMKNPRLRKAVEELKQRTMNNNGLILDDIGDDKYKQNDDINLSENDDDIERLASVLETRPQTQLSTNTRLMDDVLAIAKKTKEPTKKLKKTKKVKSNSSILAEELEESANVSRLRSKKKSSK</sequence>
<reference evidence="15" key="1">
    <citation type="submission" date="2021-02" db="EMBL/GenBank/DDBJ databases">
        <authorList>
            <person name="Nowell W R."/>
        </authorList>
    </citation>
    <scope>NUCLEOTIDE SEQUENCE</scope>
</reference>
<evidence type="ECO:0000313" key="18">
    <source>
        <dbReference type="EMBL" id="CAF3972648.1"/>
    </source>
</evidence>
<feature type="compositionally biased region" description="Polar residues" evidence="12">
    <location>
        <begin position="450"/>
        <end position="466"/>
    </location>
</feature>
<dbReference type="EMBL" id="CAJOBA010033838">
    <property type="protein sequence ID" value="CAF3972648.1"/>
    <property type="molecule type" value="Genomic_DNA"/>
</dbReference>
<feature type="domain" description="XPG-I" evidence="13">
    <location>
        <begin position="592"/>
        <end position="661"/>
    </location>
</feature>
<evidence type="ECO:0000256" key="11">
    <source>
        <dbReference type="ARBA" id="ARBA00023242"/>
    </source>
</evidence>
<dbReference type="EMBL" id="CAJOBC010005118">
    <property type="protein sequence ID" value="CAF3852398.1"/>
    <property type="molecule type" value="Genomic_DNA"/>
</dbReference>
<dbReference type="Pfam" id="PF00752">
    <property type="entry name" value="XPG_N"/>
    <property type="match status" value="1"/>
</dbReference>
<keyword evidence="6" id="KW-0255">Endonuclease</keyword>
<evidence type="ECO:0000259" key="14">
    <source>
        <dbReference type="SMART" id="SM00485"/>
    </source>
</evidence>
<dbReference type="EMBL" id="CAJNOQ010005118">
    <property type="protein sequence ID" value="CAF1086862.1"/>
    <property type="molecule type" value="Genomic_DNA"/>
</dbReference>
<dbReference type="AlphaFoldDB" id="A0A814N546"/>
<dbReference type="PANTHER" id="PTHR16171:SF7">
    <property type="entry name" value="DNA REPAIR PROTEIN RAD2"/>
    <property type="match status" value="1"/>
</dbReference>
<comment type="cofactor">
    <cofactor evidence="1">
        <name>Mg(2+)</name>
        <dbReference type="ChEBI" id="CHEBI:18420"/>
    </cofactor>
</comment>
<dbReference type="Proteomes" id="UP000682733">
    <property type="component" value="Unassembled WGS sequence"/>
</dbReference>
<dbReference type="SMART" id="SM00279">
    <property type="entry name" value="HhH2"/>
    <property type="match status" value="1"/>
</dbReference>
<dbReference type="InterPro" id="IPR006085">
    <property type="entry name" value="XPG_DNA_repair_N"/>
</dbReference>
<proteinExistence type="inferred from homology"/>
<comment type="similarity">
    <text evidence="3">Belongs to the XPG/RAD2 endonuclease family. XPG subfamily.</text>
</comment>
<dbReference type="InterPro" id="IPR036279">
    <property type="entry name" value="5-3_exonuclease_C_sf"/>
</dbReference>
<dbReference type="SUPFAM" id="SSF88723">
    <property type="entry name" value="PIN domain-like"/>
    <property type="match status" value="1"/>
</dbReference>
<dbReference type="InterPro" id="IPR006084">
    <property type="entry name" value="XPG/Rad2"/>
</dbReference>
<accession>A0A814N546</accession>
<keyword evidence="9" id="KW-0460">Magnesium</keyword>
<evidence type="ECO:0000256" key="1">
    <source>
        <dbReference type="ARBA" id="ARBA00001946"/>
    </source>
</evidence>
<dbReference type="GO" id="GO:0016788">
    <property type="term" value="F:hydrolase activity, acting on ester bonds"/>
    <property type="evidence" value="ECO:0007669"/>
    <property type="project" value="InterPro"/>
</dbReference>
<keyword evidence="7" id="KW-0227">DNA damage</keyword>
<evidence type="ECO:0000259" key="13">
    <source>
        <dbReference type="SMART" id="SM00484"/>
    </source>
</evidence>
<dbReference type="PRINTS" id="PR00066">
    <property type="entry name" value="XRODRMPGMNTG"/>
</dbReference>
<dbReference type="OrthoDB" id="31113at2759"/>
<evidence type="ECO:0000256" key="2">
    <source>
        <dbReference type="ARBA" id="ARBA00004123"/>
    </source>
</evidence>
<evidence type="ECO:0000256" key="8">
    <source>
        <dbReference type="ARBA" id="ARBA00022801"/>
    </source>
</evidence>
<dbReference type="GO" id="GO:0005634">
    <property type="term" value="C:nucleus"/>
    <property type="evidence" value="ECO:0007669"/>
    <property type="project" value="UniProtKB-SubCell"/>
</dbReference>
<dbReference type="Gene3D" id="1.10.150.20">
    <property type="entry name" value="5' to 3' exonuclease, C-terminal subdomain"/>
    <property type="match status" value="1"/>
</dbReference>
<comment type="caution">
    <text evidence="15">The sequence shown here is derived from an EMBL/GenBank/DDBJ whole genome shotgun (WGS) entry which is preliminary data.</text>
</comment>
<keyword evidence="8" id="KW-0378">Hydrolase</keyword>
<keyword evidence="11" id="KW-0539">Nucleus</keyword>